<proteinExistence type="predicted"/>
<reference evidence="1 2" key="1">
    <citation type="submission" date="2016-01" db="EMBL/GenBank/DDBJ databases">
        <title>Whole genome sequence and analysis of Micromonospora rosaria DSM 803, which can produce antibacterial substance rosamicin.</title>
        <authorList>
            <person name="Yang H."/>
            <person name="He X."/>
            <person name="Zhu D."/>
        </authorList>
    </citation>
    <scope>NUCLEOTIDE SEQUENCE [LARGE SCALE GENOMIC DNA]</scope>
    <source>
        <strain evidence="1 2">DSM 803</strain>
    </source>
</reference>
<accession>A0A136PZT8</accession>
<dbReference type="SUPFAM" id="SSF51735">
    <property type="entry name" value="NAD(P)-binding Rossmann-fold domains"/>
    <property type="match status" value="1"/>
</dbReference>
<sequence>MGRPNSDGAGRTRVLVTGVRGKTGLPLAHLLVARGVEVLGGSSDPSTVSLEGVRPTAFSWDDPSGWAAATDGVDAVYVVRPDRADAPELIGALLTQTPTRTRIVLLSEQDADYMGPDGWAPLAERAVTDGGHPWTILRPSWFMQVFTDARFYRDQIAGAGLLPFPATGARLAWIDARDIAAVAERALLQEGHAGQVYELSGPEALSLPRTAELLSAAAGRPVTHQELTIDEAVAGTTGFERELFALTFERVHAGSFAVVTDTVERVTGRPARTLREFLADTEPVLRPAS</sequence>
<gene>
    <name evidence="1" type="ORF">AWW66_00145</name>
</gene>
<protein>
    <submittedName>
        <fullName evidence="1">Nucleoside-diphosphate sugar epimerase</fullName>
    </submittedName>
</protein>
<dbReference type="InterPro" id="IPR051604">
    <property type="entry name" value="Ergot_Alk_Oxidoreductase"/>
</dbReference>
<evidence type="ECO:0000313" key="2">
    <source>
        <dbReference type="Proteomes" id="UP000070620"/>
    </source>
</evidence>
<dbReference type="PANTHER" id="PTHR43162">
    <property type="match status" value="1"/>
</dbReference>
<dbReference type="Gene3D" id="3.90.25.10">
    <property type="entry name" value="UDP-galactose 4-epimerase, domain 1"/>
    <property type="match status" value="1"/>
</dbReference>
<organism evidence="1 2">
    <name type="scientific">Micromonospora rosaria</name>
    <dbReference type="NCBI Taxonomy" id="47874"/>
    <lineage>
        <taxon>Bacteria</taxon>
        <taxon>Bacillati</taxon>
        <taxon>Actinomycetota</taxon>
        <taxon>Actinomycetes</taxon>
        <taxon>Micromonosporales</taxon>
        <taxon>Micromonosporaceae</taxon>
        <taxon>Micromonospora</taxon>
    </lineage>
</organism>
<dbReference type="OrthoDB" id="3510772at2"/>
<dbReference type="EMBL" id="LRQV01000001">
    <property type="protein sequence ID" value="KXK63903.1"/>
    <property type="molecule type" value="Genomic_DNA"/>
</dbReference>
<dbReference type="Gene3D" id="3.40.50.720">
    <property type="entry name" value="NAD(P)-binding Rossmann-like Domain"/>
    <property type="match status" value="1"/>
</dbReference>
<dbReference type="PANTHER" id="PTHR43162:SF1">
    <property type="entry name" value="PRESTALK A DIFFERENTIATION PROTEIN A"/>
    <property type="match status" value="1"/>
</dbReference>
<dbReference type="InterPro" id="IPR036291">
    <property type="entry name" value="NAD(P)-bd_dom_sf"/>
</dbReference>
<dbReference type="Proteomes" id="UP000070620">
    <property type="component" value="Unassembled WGS sequence"/>
</dbReference>
<dbReference type="AlphaFoldDB" id="A0A136PZT8"/>
<name>A0A136PZT8_9ACTN</name>
<keyword evidence="2" id="KW-1185">Reference proteome</keyword>
<evidence type="ECO:0000313" key="1">
    <source>
        <dbReference type="EMBL" id="KXK63903.1"/>
    </source>
</evidence>
<comment type="caution">
    <text evidence="1">The sequence shown here is derived from an EMBL/GenBank/DDBJ whole genome shotgun (WGS) entry which is preliminary data.</text>
</comment>